<keyword evidence="5 7" id="KW-0472">Membrane</keyword>
<dbReference type="InterPro" id="IPR058533">
    <property type="entry name" value="Cation_efflux_TM"/>
</dbReference>
<dbReference type="InterPro" id="IPR050291">
    <property type="entry name" value="CDF_Transporter"/>
</dbReference>
<feature type="domain" description="Cation efflux protein transmembrane" evidence="8">
    <location>
        <begin position="22"/>
        <end position="218"/>
    </location>
</feature>
<keyword evidence="2" id="KW-0813">Transport</keyword>
<organism evidence="9 10">
    <name type="scientific">Ignisphaera aggregans</name>
    <dbReference type="NCBI Taxonomy" id="334771"/>
    <lineage>
        <taxon>Archaea</taxon>
        <taxon>Thermoproteota</taxon>
        <taxon>Thermoprotei</taxon>
        <taxon>Desulfurococcales</taxon>
        <taxon>Desulfurococcaceae</taxon>
        <taxon>Ignisphaera</taxon>
    </lineage>
</organism>
<dbReference type="PANTHER" id="PTHR43840">
    <property type="entry name" value="MITOCHONDRIAL METAL TRANSPORTER 1-RELATED"/>
    <property type="match status" value="1"/>
</dbReference>
<evidence type="ECO:0000256" key="1">
    <source>
        <dbReference type="ARBA" id="ARBA00004141"/>
    </source>
</evidence>
<dbReference type="SUPFAM" id="SSF161111">
    <property type="entry name" value="Cation efflux protein transmembrane domain-like"/>
    <property type="match status" value="1"/>
</dbReference>
<dbReference type="Pfam" id="PF01545">
    <property type="entry name" value="Cation_efflux"/>
    <property type="match status" value="1"/>
</dbReference>
<dbReference type="InterPro" id="IPR027469">
    <property type="entry name" value="Cation_efflux_TMD_sf"/>
</dbReference>
<dbReference type="Gene3D" id="1.20.1510.10">
    <property type="entry name" value="Cation efflux protein transmembrane domain"/>
    <property type="match status" value="1"/>
</dbReference>
<dbReference type="PANTHER" id="PTHR43840:SF30">
    <property type="entry name" value="TRANSPORT PROTEIN, HYPOTHETICAL"/>
    <property type="match status" value="1"/>
</dbReference>
<gene>
    <name evidence="9" type="ORF">EYH02_01595</name>
</gene>
<evidence type="ECO:0000313" key="10">
    <source>
        <dbReference type="Proteomes" id="UP000605805"/>
    </source>
</evidence>
<evidence type="ECO:0000256" key="5">
    <source>
        <dbReference type="ARBA" id="ARBA00023136"/>
    </source>
</evidence>
<evidence type="ECO:0000256" key="3">
    <source>
        <dbReference type="ARBA" id="ARBA00022692"/>
    </source>
</evidence>
<dbReference type="AlphaFoldDB" id="A0A833DUB5"/>
<feature type="transmembrane region" description="Helical" evidence="7">
    <location>
        <begin position="192"/>
        <end position="210"/>
    </location>
</feature>
<dbReference type="Proteomes" id="UP000605805">
    <property type="component" value="Unassembled WGS sequence"/>
</dbReference>
<dbReference type="GO" id="GO:0008324">
    <property type="term" value="F:monoatomic cation transmembrane transporter activity"/>
    <property type="evidence" value="ECO:0007669"/>
    <property type="project" value="InterPro"/>
</dbReference>
<comment type="subcellular location">
    <subcellularLocation>
        <location evidence="1">Membrane</location>
        <topology evidence="1">Multi-pass membrane protein</topology>
    </subcellularLocation>
</comment>
<comment type="caution">
    <text evidence="9">The sequence shown here is derived from an EMBL/GenBank/DDBJ whole genome shotgun (WGS) entry which is preliminary data.</text>
</comment>
<evidence type="ECO:0000313" key="9">
    <source>
        <dbReference type="EMBL" id="HIP56754.1"/>
    </source>
</evidence>
<feature type="transmembrane region" description="Helical" evidence="7">
    <location>
        <begin position="20"/>
        <end position="41"/>
    </location>
</feature>
<feature type="transmembrane region" description="Helical" evidence="7">
    <location>
        <begin position="47"/>
        <end position="68"/>
    </location>
</feature>
<dbReference type="GO" id="GO:0016020">
    <property type="term" value="C:membrane"/>
    <property type="evidence" value="ECO:0007669"/>
    <property type="project" value="UniProtKB-SubCell"/>
</dbReference>
<reference evidence="9" key="1">
    <citation type="journal article" date="2020" name="ISME J.">
        <title>Gammaproteobacteria mediating utilization of methyl-, sulfur- and petroleum organic compounds in deep ocean hydrothermal plumes.</title>
        <authorList>
            <person name="Zhou Z."/>
            <person name="Liu Y."/>
            <person name="Pan J."/>
            <person name="Cron B.R."/>
            <person name="Toner B.M."/>
            <person name="Anantharaman K."/>
            <person name="Breier J.A."/>
            <person name="Dick G.J."/>
            <person name="Li M."/>
        </authorList>
    </citation>
    <scope>NUCLEOTIDE SEQUENCE</scope>
    <source>
        <strain evidence="9">SZUA-1435</strain>
    </source>
</reference>
<evidence type="ECO:0000256" key="2">
    <source>
        <dbReference type="ARBA" id="ARBA00022448"/>
    </source>
</evidence>
<feature type="region of interest" description="Disordered" evidence="6">
    <location>
        <begin position="324"/>
        <end position="343"/>
    </location>
</feature>
<accession>A0A833DUB5</accession>
<protein>
    <submittedName>
        <fullName evidence="9">Cobalt transporter</fullName>
    </submittedName>
</protein>
<evidence type="ECO:0000256" key="7">
    <source>
        <dbReference type="SAM" id="Phobius"/>
    </source>
</evidence>
<sequence length="343" mass="38273">MVRKIAVRKVLRIARELRFVSVVVIASFILAALGFALYLVYVPSLVVLMEGFVWLIEGISFFSLMVVLKIATSRAVFYGSRYEIFRSESFAAILVSIVATVIVCLNIAHSIGMLINGTYRPSLIGASTYLLGSAILSYIMSSKCRAVLESRKVFILTAKTMESKLRLDALFELGAGVAIIVSNVFNTPIIENGIAIAMGVYVLWGVATIARDSFLNLIGIGPKEHIERTRRNVIAVIKSITRFRIRKLLIETFGSFAEIELWLEAPPNLTLRQAYRYAVSIAREVVLRVPEAIRALVVIVPQTSSVGTTHRGYYRRLSKRARRIDSDVKTRQTQHRNSDSVKS</sequence>
<name>A0A833DUB5_9CREN</name>
<feature type="transmembrane region" description="Helical" evidence="7">
    <location>
        <begin position="89"/>
        <end position="111"/>
    </location>
</feature>
<dbReference type="EMBL" id="DQTV01000037">
    <property type="protein sequence ID" value="HIP56754.1"/>
    <property type="molecule type" value="Genomic_DNA"/>
</dbReference>
<keyword evidence="4 7" id="KW-1133">Transmembrane helix</keyword>
<proteinExistence type="predicted"/>
<keyword evidence="3 7" id="KW-0812">Transmembrane</keyword>
<evidence type="ECO:0000259" key="8">
    <source>
        <dbReference type="Pfam" id="PF01545"/>
    </source>
</evidence>
<evidence type="ECO:0000256" key="4">
    <source>
        <dbReference type="ARBA" id="ARBA00022989"/>
    </source>
</evidence>
<feature type="transmembrane region" description="Helical" evidence="7">
    <location>
        <begin position="123"/>
        <end position="141"/>
    </location>
</feature>
<evidence type="ECO:0000256" key="6">
    <source>
        <dbReference type="SAM" id="MobiDB-lite"/>
    </source>
</evidence>